<keyword evidence="4" id="KW-1185">Reference proteome</keyword>
<keyword evidence="2" id="KW-0812">Transmembrane</keyword>
<sequence length="320" mass="32624">MPGKLPDLSTTQLIASGMATAAAAVGASYLGVYGTILGAAFMSVASTAGAAVCKHYLDQGREQIKDLTHVQASAERRDAAQDAAARAVEADPTRTAVWSDPNATRTDLDLDAVRRRLDDPGATRLEPGAAYMDPNATRLDPSQAVAGDLAGLAGEEAVREAARRSAWEGTVAWARQRWVPLVLSSAAVFAFVLGGITLFEAASGSPIGDKGNGLTVTKVLGGGGGRTDETPSDGPSGSERPTDEEPSGGPSGETPKTGTPSTGTATDEPVPPRTERPTDKPTTTVPTAPTAPGSSAPSSQNPGGEEKPGGEEQQRNAPAE</sequence>
<evidence type="ECO:0000313" key="4">
    <source>
        <dbReference type="Proteomes" id="UP000432015"/>
    </source>
</evidence>
<feature type="compositionally biased region" description="Polar residues" evidence="1">
    <location>
        <begin position="254"/>
        <end position="265"/>
    </location>
</feature>
<proteinExistence type="predicted"/>
<dbReference type="AlphaFoldDB" id="A0A7K1KVS3"/>
<dbReference type="RefSeq" id="WP_156215007.1">
    <property type="nucleotide sequence ID" value="NZ_WOFH01000002.1"/>
</dbReference>
<keyword evidence="2" id="KW-0472">Membrane</keyword>
<protein>
    <submittedName>
        <fullName evidence="3">Uncharacterized protein</fullName>
    </submittedName>
</protein>
<evidence type="ECO:0000256" key="2">
    <source>
        <dbReference type="SAM" id="Phobius"/>
    </source>
</evidence>
<dbReference type="Proteomes" id="UP000432015">
    <property type="component" value="Unassembled WGS sequence"/>
</dbReference>
<feature type="transmembrane region" description="Helical" evidence="2">
    <location>
        <begin position="12"/>
        <end position="30"/>
    </location>
</feature>
<comment type="caution">
    <text evidence="3">The sequence shown here is derived from an EMBL/GenBank/DDBJ whole genome shotgun (WGS) entry which is preliminary data.</text>
</comment>
<gene>
    <name evidence="3" type="ORF">GNZ18_05510</name>
</gene>
<keyword evidence="2" id="KW-1133">Transmembrane helix</keyword>
<name>A0A7K1KVS3_9ACTN</name>
<evidence type="ECO:0000256" key="1">
    <source>
        <dbReference type="SAM" id="MobiDB-lite"/>
    </source>
</evidence>
<dbReference type="EMBL" id="WOFH01000002">
    <property type="protein sequence ID" value="MUN36056.1"/>
    <property type="molecule type" value="Genomic_DNA"/>
</dbReference>
<reference evidence="3 4" key="1">
    <citation type="submission" date="2019-11" db="EMBL/GenBank/DDBJ databases">
        <authorList>
            <person name="Cao P."/>
        </authorList>
    </citation>
    <scope>NUCLEOTIDE SEQUENCE [LARGE SCALE GENOMIC DNA]</scope>
    <source>
        <strain evidence="3 4">NEAU-AAG5</strain>
    </source>
</reference>
<feature type="region of interest" description="Disordered" evidence="1">
    <location>
        <begin position="203"/>
        <end position="320"/>
    </location>
</feature>
<feature type="compositionally biased region" description="Basic and acidic residues" evidence="1">
    <location>
        <begin position="304"/>
        <end position="314"/>
    </location>
</feature>
<evidence type="ECO:0000313" key="3">
    <source>
        <dbReference type="EMBL" id="MUN36056.1"/>
    </source>
</evidence>
<accession>A0A7K1KVS3</accession>
<feature type="compositionally biased region" description="Low complexity" evidence="1">
    <location>
        <begin position="280"/>
        <end position="303"/>
    </location>
</feature>
<organism evidence="3 4">
    <name type="scientific">Actinomadura litoris</name>
    <dbReference type="NCBI Taxonomy" id="2678616"/>
    <lineage>
        <taxon>Bacteria</taxon>
        <taxon>Bacillati</taxon>
        <taxon>Actinomycetota</taxon>
        <taxon>Actinomycetes</taxon>
        <taxon>Streptosporangiales</taxon>
        <taxon>Thermomonosporaceae</taxon>
        <taxon>Actinomadura</taxon>
    </lineage>
</organism>
<feature type="transmembrane region" description="Helical" evidence="2">
    <location>
        <begin position="178"/>
        <end position="199"/>
    </location>
</feature>